<dbReference type="EMBL" id="JAPDIA010000002">
    <property type="protein sequence ID" value="MDG0808587.1"/>
    <property type="molecule type" value="Genomic_DNA"/>
</dbReference>
<dbReference type="AlphaFoldDB" id="A0A9X4QSI2"/>
<gene>
    <name evidence="2" type="ORF">OMP40_03675</name>
</gene>
<comment type="caution">
    <text evidence="2">The sequence shown here is derived from an EMBL/GenBank/DDBJ whole genome shotgun (WGS) entry which is preliminary data.</text>
</comment>
<evidence type="ECO:0000313" key="2">
    <source>
        <dbReference type="EMBL" id="MDG0808587.1"/>
    </source>
</evidence>
<sequence length="180" mass="20348">MPPGHIDDDQKDGRIDQMRRHPELVERQHARLGRNDLACREQRVHPLDPPSLGATDDVAGHGREQNDKKQCHGANDDRKRQRGEEIGIAQHRSVIAQVGEIRHVKGVENMRFVLERIQEEQQKRREEDRARKPGGGLRRDAKRRQRGGSTGAYAIGLAFGAGRSVKRRHLRSAPPCFASA</sequence>
<name>A0A9X4QSI2_9BACL</name>
<reference evidence="2" key="1">
    <citation type="submission" date="2022-10" db="EMBL/GenBank/DDBJ databases">
        <title>Comparative genomic analysis of Cohnella hashimotonis sp. nov., isolated from the International Space Station.</title>
        <authorList>
            <person name="Simpson A."/>
            <person name="Venkateswaran K."/>
        </authorList>
    </citation>
    <scope>NUCLEOTIDE SEQUENCE</scope>
    <source>
        <strain evidence="2">DSM 28161</strain>
    </source>
</reference>
<protein>
    <submittedName>
        <fullName evidence="2">Uncharacterized protein</fullName>
    </submittedName>
</protein>
<keyword evidence="3" id="KW-1185">Reference proteome</keyword>
<dbReference type="RefSeq" id="WP_277529272.1">
    <property type="nucleotide sequence ID" value="NZ_JAPDIA010000002.1"/>
</dbReference>
<dbReference type="Proteomes" id="UP001153404">
    <property type="component" value="Unassembled WGS sequence"/>
</dbReference>
<evidence type="ECO:0000256" key="1">
    <source>
        <dbReference type="SAM" id="MobiDB-lite"/>
    </source>
</evidence>
<feature type="compositionally biased region" description="Basic and acidic residues" evidence="1">
    <location>
        <begin position="1"/>
        <end position="46"/>
    </location>
</feature>
<feature type="region of interest" description="Disordered" evidence="1">
    <location>
        <begin position="1"/>
        <end position="86"/>
    </location>
</feature>
<proteinExistence type="predicted"/>
<organism evidence="2 3">
    <name type="scientific">Cohnella rhizosphaerae</name>
    <dbReference type="NCBI Taxonomy" id="1457232"/>
    <lineage>
        <taxon>Bacteria</taxon>
        <taxon>Bacillati</taxon>
        <taxon>Bacillota</taxon>
        <taxon>Bacilli</taxon>
        <taxon>Bacillales</taxon>
        <taxon>Paenibacillaceae</taxon>
        <taxon>Cohnella</taxon>
    </lineage>
</organism>
<feature type="compositionally biased region" description="Basic and acidic residues" evidence="1">
    <location>
        <begin position="58"/>
        <end position="85"/>
    </location>
</feature>
<feature type="region of interest" description="Disordered" evidence="1">
    <location>
        <begin position="120"/>
        <end position="152"/>
    </location>
</feature>
<feature type="compositionally biased region" description="Basic and acidic residues" evidence="1">
    <location>
        <begin position="120"/>
        <end position="131"/>
    </location>
</feature>
<accession>A0A9X4QSI2</accession>
<evidence type="ECO:0000313" key="3">
    <source>
        <dbReference type="Proteomes" id="UP001153404"/>
    </source>
</evidence>